<accession>A0AAN7A2A3</accession>
<feature type="domain" description="F-box" evidence="2">
    <location>
        <begin position="4"/>
        <end position="63"/>
    </location>
</feature>
<name>A0AAN7A2A3_9PEZI</name>
<dbReference type="Pfam" id="PF12937">
    <property type="entry name" value="F-box-like"/>
    <property type="match status" value="1"/>
</dbReference>
<evidence type="ECO:0000259" key="2">
    <source>
        <dbReference type="Pfam" id="PF12937"/>
    </source>
</evidence>
<dbReference type="EMBL" id="MU866742">
    <property type="protein sequence ID" value="KAK4170829.1"/>
    <property type="molecule type" value="Genomic_DNA"/>
</dbReference>
<feature type="compositionally biased region" description="Basic and acidic residues" evidence="1">
    <location>
        <begin position="460"/>
        <end position="469"/>
    </location>
</feature>
<reference evidence="3" key="1">
    <citation type="journal article" date="2023" name="Mol. Phylogenet. Evol.">
        <title>Genome-scale phylogeny and comparative genomics of the fungal order Sordariales.</title>
        <authorList>
            <person name="Hensen N."/>
            <person name="Bonometti L."/>
            <person name="Westerberg I."/>
            <person name="Brannstrom I.O."/>
            <person name="Guillou S."/>
            <person name="Cros-Aarteil S."/>
            <person name="Calhoun S."/>
            <person name="Haridas S."/>
            <person name="Kuo A."/>
            <person name="Mondo S."/>
            <person name="Pangilinan J."/>
            <person name="Riley R."/>
            <person name="LaButti K."/>
            <person name="Andreopoulos B."/>
            <person name="Lipzen A."/>
            <person name="Chen C."/>
            <person name="Yan M."/>
            <person name="Daum C."/>
            <person name="Ng V."/>
            <person name="Clum A."/>
            <person name="Steindorff A."/>
            <person name="Ohm R.A."/>
            <person name="Martin F."/>
            <person name="Silar P."/>
            <person name="Natvig D.O."/>
            <person name="Lalanne C."/>
            <person name="Gautier V."/>
            <person name="Ament-Velasquez S.L."/>
            <person name="Kruys A."/>
            <person name="Hutchinson M.I."/>
            <person name="Powell A.J."/>
            <person name="Barry K."/>
            <person name="Miller A.N."/>
            <person name="Grigoriev I.V."/>
            <person name="Debuchy R."/>
            <person name="Gladieux P."/>
            <person name="Hiltunen Thoren M."/>
            <person name="Johannesson H."/>
        </authorList>
    </citation>
    <scope>NUCLEOTIDE SEQUENCE</scope>
    <source>
        <strain evidence="3">CBS 892.96</strain>
    </source>
</reference>
<proteinExistence type="predicted"/>
<dbReference type="PANTHER" id="PTHR42057:SF2">
    <property type="entry name" value="F-BOX DOMAIN PROTEIN (AFU_ORTHOLOGUE AFUA_4G00200)-RELATED"/>
    <property type="match status" value="1"/>
</dbReference>
<dbReference type="PANTHER" id="PTHR42057">
    <property type="entry name" value="F-BOX DOMAIN PROTEIN (AFU_ORTHOLOGUE AFUA_4G00200)"/>
    <property type="match status" value="1"/>
</dbReference>
<feature type="region of interest" description="Disordered" evidence="1">
    <location>
        <begin position="446"/>
        <end position="469"/>
    </location>
</feature>
<dbReference type="Proteomes" id="UP001302321">
    <property type="component" value="Unassembled WGS sequence"/>
</dbReference>
<sequence length="490" mass="56784">MGINVMPNQVLDLIFQCLEKQPPDSHWVRHLGAAVKQEALLNVRLVCRQWNALATKHLFRRVALMHNSNDPAFAKWNQMVTSTIVPGAAREVDIYSIQLPGRQGSHGGEELERDYDIWKRWEDGDWPEFLSAVNGIAELPNLRAVNIIFSEGCEGSEERKFREEIVENFWTRMHTIENVFKAILQRKALASAEDSSDLNCSPITSLTMENLQNMRFDDFLTTDVFRSVVEDITELRLLVTHEYTEYGPDHDIYMKERHEFEPWLQKELLPCFASRLTSLHISFHENWGVAPGDFDGKGLQFPNLKSLTLSEYAIGHHDQFDWVLAQTTLETLCLDRCVIVSYLEYHDDEIERWGNIPTHGWKRLSDEENVYSFSGTWETVFDGIRMGLNNLVQFRMRNVEDYDRKLRSADELGCCLTAMRYITFSSGMLPSPWLETRRNGIMEYPELPQEDAGDGSESPEVNRAKETHEGDMRAFKELVEAIEERARRRL</sequence>
<evidence type="ECO:0000256" key="1">
    <source>
        <dbReference type="SAM" id="MobiDB-lite"/>
    </source>
</evidence>
<keyword evidence="4" id="KW-1185">Reference proteome</keyword>
<gene>
    <name evidence="3" type="ORF">QBC36DRAFT_341197</name>
</gene>
<organism evidence="3 4">
    <name type="scientific">Triangularia setosa</name>
    <dbReference type="NCBI Taxonomy" id="2587417"/>
    <lineage>
        <taxon>Eukaryota</taxon>
        <taxon>Fungi</taxon>
        <taxon>Dikarya</taxon>
        <taxon>Ascomycota</taxon>
        <taxon>Pezizomycotina</taxon>
        <taxon>Sordariomycetes</taxon>
        <taxon>Sordariomycetidae</taxon>
        <taxon>Sordariales</taxon>
        <taxon>Podosporaceae</taxon>
        <taxon>Triangularia</taxon>
    </lineage>
</organism>
<dbReference type="AlphaFoldDB" id="A0AAN7A2A3"/>
<comment type="caution">
    <text evidence="3">The sequence shown here is derived from an EMBL/GenBank/DDBJ whole genome shotgun (WGS) entry which is preliminary data.</text>
</comment>
<protein>
    <recommendedName>
        <fullName evidence="2">F-box domain-containing protein</fullName>
    </recommendedName>
</protein>
<dbReference type="InterPro" id="IPR001810">
    <property type="entry name" value="F-box_dom"/>
</dbReference>
<reference evidence="3" key="2">
    <citation type="submission" date="2023-05" db="EMBL/GenBank/DDBJ databases">
        <authorList>
            <consortium name="Lawrence Berkeley National Laboratory"/>
            <person name="Steindorff A."/>
            <person name="Hensen N."/>
            <person name="Bonometti L."/>
            <person name="Westerberg I."/>
            <person name="Brannstrom I.O."/>
            <person name="Guillou S."/>
            <person name="Cros-Aarteil S."/>
            <person name="Calhoun S."/>
            <person name="Haridas S."/>
            <person name="Kuo A."/>
            <person name="Mondo S."/>
            <person name="Pangilinan J."/>
            <person name="Riley R."/>
            <person name="Labutti K."/>
            <person name="Andreopoulos B."/>
            <person name="Lipzen A."/>
            <person name="Chen C."/>
            <person name="Yanf M."/>
            <person name="Daum C."/>
            <person name="Ng V."/>
            <person name="Clum A."/>
            <person name="Ohm R."/>
            <person name="Martin F."/>
            <person name="Silar P."/>
            <person name="Natvig D."/>
            <person name="Lalanne C."/>
            <person name="Gautier V."/>
            <person name="Ament-Velasquez S.L."/>
            <person name="Kruys A."/>
            <person name="Hutchinson M.I."/>
            <person name="Powell A.J."/>
            <person name="Barry K."/>
            <person name="Miller A.N."/>
            <person name="Grigoriev I.V."/>
            <person name="Debuchy R."/>
            <person name="Gladieux P."/>
            <person name="Thoren M.H."/>
            <person name="Johannesson H."/>
        </authorList>
    </citation>
    <scope>NUCLEOTIDE SEQUENCE</scope>
    <source>
        <strain evidence="3">CBS 892.96</strain>
    </source>
</reference>
<evidence type="ECO:0000313" key="3">
    <source>
        <dbReference type="EMBL" id="KAK4170829.1"/>
    </source>
</evidence>
<evidence type="ECO:0000313" key="4">
    <source>
        <dbReference type="Proteomes" id="UP001302321"/>
    </source>
</evidence>